<feature type="transmembrane region" description="Helical" evidence="1">
    <location>
        <begin position="21"/>
        <end position="40"/>
    </location>
</feature>
<evidence type="ECO:0000256" key="1">
    <source>
        <dbReference type="SAM" id="Phobius"/>
    </source>
</evidence>
<evidence type="ECO:0000313" key="3">
    <source>
        <dbReference type="Proteomes" id="UP001597108"/>
    </source>
</evidence>
<protein>
    <submittedName>
        <fullName evidence="2">Flp family type IVb pilin</fullName>
    </submittedName>
</protein>
<proteinExistence type="predicted"/>
<keyword evidence="1" id="KW-0812">Transmembrane</keyword>
<keyword evidence="3" id="KW-1185">Reference proteome</keyword>
<dbReference type="RefSeq" id="WP_386074068.1">
    <property type="nucleotide sequence ID" value="NZ_JBHTJT010000008.1"/>
</dbReference>
<gene>
    <name evidence="2" type="ORF">ACFQ2S_08800</name>
</gene>
<sequence length="64" mass="6750">MKNYLTRTFKRFTKDEKGVTLVEYGIALVLAVGLGTAALTELGGAVGDKMGEAETKLAPQATGF</sequence>
<keyword evidence="1" id="KW-1133">Transmembrane helix</keyword>
<evidence type="ECO:0000313" key="2">
    <source>
        <dbReference type="EMBL" id="MFD0979749.1"/>
    </source>
</evidence>
<reference evidence="3" key="1">
    <citation type="journal article" date="2019" name="Int. J. Syst. Evol. Microbiol.">
        <title>The Global Catalogue of Microorganisms (GCM) 10K type strain sequencing project: providing services to taxonomists for standard genome sequencing and annotation.</title>
        <authorList>
            <consortium name="The Broad Institute Genomics Platform"/>
            <consortium name="The Broad Institute Genome Sequencing Center for Infectious Disease"/>
            <person name="Wu L."/>
            <person name="Ma J."/>
        </authorList>
    </citation>
    <scope>NUCLEOTIDE SEQUENCE [LARGE SCALE GENOMIC DNA]</scope>
    <source>
        <strain evidence="3">CCUG 60524</strain>
    </source>
</reference>
<keyword evidence="1" id="KW-0472">Membrane</keyword>
<dbReference type="Proteomes" id="UP001597108">
    <property type="component" value="Unassembled WGS sequence"/>
</dbReference>
<organism evidence="2 3">
    <name type="scientific">Tropicimonas aquimaris</name>
    <dbReference type="NCBI Taxonomy" id="914152"/>
    <lineage>
        <taxon>Bacteria</taxon>
        <taxon>Pseudomonadati</taxon>
        <taxon>Pseudomonadota</taxon>
        <taxon>Alphaproteobacteria</taxon>
        <taxon>Rhodobacterales</taxon>
        <taxon>Roseobacteraceae</taxon>
        <taxon>Tropicimonas</taxon>
    </lineage>
</organism>
<comment type="caution">
    <text evidence="2">The sequence shown here is derived from an EMBL/GenBank/DDBJ whole genome shotgun (WGS) entry which is preliminary data.</text>
</comment>
<name>A0ABW3IP36_9RHOB</name>
<dbReference type="EMBL" id="JBHTJT010000008">
    <property type="protein sequence ID" value="MFD0979749.1"/>
    <property type="molecule type" value="Genomic_DNA"/>
</dbReference>
<accession>A0ABW3IP36</accession>